<protein>
    <recommendedName>
        <fullName evidence="3">Transposase</fullName>
    </recommendedName>
</protein>
<evidence type="ECO:0000313" key="2">
    <source>
        <dbReference type="EMBL" id="WTW70548.1"/>
    </source>
</evidence>
<dbReference type="EMBL" id="CP108313">
    <property type="protein sequence ID" value="WTW70548.1"/>
    <property type="molecule type" value="Genomic_DNA"/>
</dbReference>
<name>A0AAU2VUA5_9ACTN</name>
<dbReference type="AlphaFoldDB" id="A0AAU2VUA5"/>
<feature type="compositionally biased region" description="Basic residues" evidence="1">
    <location>
        <begin position="56"/>
        <end position="66"/>
    </location>
</feature>
<feature type="region of interest" description="Disordered" evidence="1">
    <location>
        <begin position="39"/>
        <end position="66"/>
    </location>
</feature>
<sequence length="66" mass="7149">MTEAKRYPSAPVELPLELMPEPKPVAGCAHCDKVALDRDRAKANGDASGRSDGSVRLRRHLKADHG</sequence>
<evidence type="ECO:0008006" key="3">
    <source>
        <dbReference type="Google" id="ProtNLM"/>
    </source>
</evidence>
<evidence type="ECO:0000256" key="1">
    <source>
        <dbReference type="SAM" id="MobiDB-lite"/>
    </source>
</evidence>
<accession>A0AAU2VUA5</accession>
<gene>
    <name evidence="2" type="ORF">OG398_20930</name>
</gene>
<reference evidence="2" key="1">
    <citation type="submission" date="2022-10" db="EMBL/GenBank/DDBJ databases">
        <title>The complete genomes of actinobacterial strains from the NBC collection.</title>
        <authorList>
            <person name="Joergensen T.S."/>
            <person name="Alvarez Arevalo M."/>
            <person name="Sterndorff E.B."/>
            <person name="Faurdal D."/>
            <person name="Vuksanovic O."/>
            <person name="Mourched A.-S."/>
            <person name="Charusanti P."/>
            <person name="Shaw S."/>
            <person name="Blin K."/>
            <person name="Weber T."/>
        </authorList>
    </citation>
    <scope>NUCLEOTIDE SEQUENCE</scope>
    <source>
        <strain evidence="2">NBC_00008</strain>
    </source>
</reference>
<proteinExistence type="predicted"/>
<organism evidence="2">
    <name type="scientific">Streptomyces sp. NBC_00008</name>
    <dbReference type="NCBI Taxonomy" id="2903610"/>
    <lineage>
        <taxon>Bacteria</taxon>
        <taxon>Bacillati</taxon>
        <taxon>Actinomycetota</taxon>
        <taxon>Actinomycetes</taxon>
        <taxon>Kitasatosporales</taxon>
        <taxon>Streptomycetaceae</taxon>
        <taxon>Streptomyces</taxon>
    </lineage>
</organism>